<evidence type="ECO:0000313" key="2">
    <source>
        <dbReference type="Proteomes" id="UP000324705"/>
    </source>
</evidence>
<dbReference type="AlphaFoldDB" id="A0A9R1QVR2"/>
<reference evidence="1 2" key="1">
    <citation type="submission" date="2017-09" db="EMBL/GenBank/DDBJ databases">
        <authorList>
            <consortium name="International Durum Wheat Genome Sequencing Consortium (IDWGSC)"/>
            <person name="Milanesi L."/>
        </authorList>
    </citation>
    <scope>NUCLEOTIDE SEQUENCE [LARGE SCALE GENOMIC DNA]</scope>
    <source>
        <strain evidence="2">cv. Svevo</strain>
    </source>
</reference>
<dbReference type="Proteomes" id="UP000324705">
    <property type="component" value="Chromosome 3B"/>
</dbReference>
<dbReference type="Gramene" id="TRITD3Bv1G251210.1">
    <property type="protein sequence ID" value="TRITD3Bv1G251210.1"/>
    <property type="gene ID" value="TRITD3Bv1G251210"/>
</dbReference>
<accession>A0A9R1QVR2</accession>
<evidence type="ECO:0008006" key="3">
    <source>
        <dbReference type="Google" id="ProtNLM"/>
    </source>
</evidence>
<keyword evidence="2" id="KW-1185">Reference proteome</keyword>
<gene>
    <name evidence="1" type="ORF">TRITD_3Bv1G251210</name>
</gene>
<name>A0A9R1QVR2_TRITD</name>
<sequence length="178" mass="20196">MPEFEHHVLFSGNLHWFPSHEDIEGKMIVLFDTTSESFREMRAPVADNADLFEIDGKLGMAILDFVPTIDIWMLQNYEREVWAFNCRIELPVAEIRGQSNKYDGPLDLDVVVVSGDGGLLVLVKFAESLLGVGMDGKLVATFHHKKVDPTYFRLKQTLVPHNFFPTLEGYVVNALPFI</sequence>
<dbReference type="EMBL" id="LT934116">
    <property type="protein sequence ID" value="VAH84563.1"/>
    <property type="molecule type" value="Genomic_DNA"/>
</dbReference>
<proteinExistence type="predicted"/>
<dbReference type="OMA" id="TWTTIDI"/>
<evidence type="ECO:0000313" key="1">
    <source>
        <dbReference type="EMBL" id="VAH84563.1"/>
    </source>
</evidence>
<organism evidence="1 2">
    <name type="scientific">Triticum turgidum subsp. durum</name>
    <name type="common">Durum wheat</name>
    <name type="synonym">Triticum durum</name>
    <dbReference type="NCBI Taxonomy" id="4567"/>
    <lineage>
        <taxon>Eukaryota</taxon>
        <taxon>Viridiplantae</taxon>
        <taxon>Streptophyta</taxon>
        <taxon>Embryophyta</taxon>
        <taxon>Tracheophyta</taxon>
        <taxon>Spermatophyta</taxon>
        <taxon>Magnoliopsida</taxon>
        <taxon>Liliopsida</taxon>
        <taxon>Poales</taxon>
        <taxon>Poaceae</taxon>
        <taxon>BOP clade</taxon>
        <taxon>Pooideae</taxon>
        <taxon>Triticodae</taxon>
        <taxon>Triticeae</taxon>
        <taxon>Triticinae</taxon>
        <taxon>Triticum</taxon>
    </lineage>
</organism>
<protein>
    <recommendedName>
        <fullName evidence="3">F-box associated domain-containing protein</fullName>
    </recommendedName>
</protein>